<dbReference type="EMBL" id="JAPNKA010000001">
    <property type="protein sequence ID" value="MCY1074188.1"/>
    <property type="molecule type" value="Genomic_DNA"/>
</dbReference>
<keyword evidence="2" id="KW-1185">Reference proteome</keyword>
<evidence type="ECO:0000313" key="2">
    <source>
        <dbReference type="Proteomes" id="UP001207654"/>
    </source>
</evidence>
<gene>
    <name evidence="1" type="ORF">OV287_06790</name>
</gene>
<evidence type="ECO:0008006" key="3">
    <source>
        <dbReference type="Google" id="ProtNLM"/>
    </source>
</evidence>
<protein>
    <recommendedName>
        <fullName evidence="3">HNH endonuclease</fullName>
    </recommendedName>
</protein>
<reference evidence="1 2" key="1">
    <citation type="submission" date="2022-11" db="EMBL/GenBank/DDBJ databases">
        <title>Minimal conservation of predation-associated metabolite biosynthetic gene clusters underscores biosynthetic potential of Myxococcota including descriptions for ten novel species: Archangium lansinium sp. nov., Myxococcus landrumus sp. nov., Nannocystis bai.</title>
        <authorList>
            <person name="Ahearne A."/>
            <person name="Stevens C."/>
            <person name="Phillips K."/>
        </authorList>
    </citation>
    <scope>NUCLEOTIDE SEQUENCE [LARGE SCALE GENOMIC DNA]</scope>
    <source>
        <strain evidence="1 2">MIWBW</strain>
    </source>
</reference>
<comment type="caution">
    <text evidence="1">The sequence shown here is derived from an EMBL/GenBank/DDBJ whole genome shotgun (WGS) entry which is preliminary data.</text>
</comment>
<evidence type="ECO:0000313" key="1">
    <source>
        <dbReference type="EMBL" id="MCY1074188.1"/>
    </source>
</evidence>
<accession>A0ABT3ZXQ9</accession>
<proteinExistence type="predicted"/>
<dbReference type="RefSeq" id="WP_267533166.1">
    <property type="nucleotide sequence ID" value="NZ_JAPNKA010000001.1"/>
</dbReference>
<organism evidence="1 2">
    <name type="scientific">Archangium lansingense</name>
    <dbReference type="NCBI Taxonomy" id="2995310"/>
    <lineage>
        <taxon>Bacteria</taxon>
        <taxon>Pseudomonadati</taxon>
        <taxon>Myxococcota</taxon>
        <taxon>Myxococcia</taxon>
        <taxon>Myxococcales</taxon>
        <taxon>Cystobacterineae</taxon>
        <taxon>Archangiaceae</taxon>
        <taxon>Archangium</taxon>
    </lineage>
</organism>
<dbReference type="Proteomes" id="UP001207654">
    <property type="component" value="Unassembled WGS sequence"/>
</dbReference>
<sequence length="182" mass="21079">MKKELPWLNVSGGRMKTTLFYGPWQCRREFMNSCQTECARELLPLKGCMWLADFKFDWEGSLVLLPVPVKAGSRYGIYHCCCDYPTLPKAKKEVERKKWDGIRESFRQKWSKRFGEWPEEGDVSWPGHHIRDLWHGGDPVDPNNIIPVGPNVHDEYGRQYPGCYAGQAPWNTVGPDLPYTDT</sequence>
<name>A0ABT3ZXQ9_9BACT</name>